<sequence>MSRESKSIIFNKSIFYRAPCAEYIHCRHFDDDDVFFVIFEARSGPCSARGVVSRRCRYVWSPRARQTKTL</sequence>
<name>A0A9P0X8S5_PIEBR</name>
<keyword evidence="2" id="KW-1185">Reference proteome</keyword>
<dbReference type="Proteomes" id="UP001152562">
    <property type="component" value="Unassembled WGS sequence"/>
</dbReference>
<dbReference type="AlphaFoldDB" id="A0A9P0X8S5"/>
<evidence type="ECO:0000313" key="2">
    <source>
        <dbReference type="Proteomes" id="UP001152562"/>
    </source>
</evidence>
<dbReference type="EMBL" id="CALOZG010000004">
    <property type="protein sequence ID" value="CAH4017657.1"/>
    <property type="molecule type" value="Genomic_DNA"/>
</dbReference>
<protein>
    <submittedName>
        <fullName evidence="1">Uncharacterized protein</fullName>
    </submittedName>
</protein>
<reference evidence="1" key="1">
    <citation type="submission" date="2022-05" db="EMBL/GenBank/DDBJ databases">
        <authorList>
            <person name="Okamura Y."/>
        </authorList>
    </citation>
    <scope>NUCLEOTIDE SEQUENCE</scope>
</reference>
<comment type="caution">
    <text evidence="1">The sequence shown here is derived from an EMBL/GenBank/DDBJ whole genome shotgun (WGS) entry which is preliminary data.</text>
</comment>
<accession>A0A9P0X8S5</accession>
<organism evidence="1 2">
    <name type="scientific">Pieris brassicae</name>
    <name type="common">White butterfly</name>
    <name type="synonym">Large white butterfly</name>
    <dbReference type="NCBI Taxonomy" id="7116"/>
    <lineage>
        <taxon>Eukaryota</taxon>
        <taxon>Metazoa</taxon>
        <taxon>Ecdysozoa</taxon>
        <taxon>Arthropoda</taxon>
        <taxon>Hexapoda</taxon>
        <taxon>Insecta</taxon>
        <taxon>Pterygota</taxon>
        <taxon>Neoptera</taxon>
        <taxon>Endopterygota</taxon>
        <taxon>Lepidoptera</taxon>
        <taxon>Glossata</taxon>
        <taxon>Ditrysia</taxon>
        <taxon>Papilionoidea</taxon>
        <taxon>Pieridae</taxon>
        <taxon>Pierinae</taxon>
        <taxon>Pieris</taxon>
    </lineage>
</organism>
<evidence type="ECO:0000313" key="1">
    <source>
        <dbReference type="EMBL" id="CAH4017657.1"/>
    </source>
</evidence>
<gene>
    <name evidence="1" type="ORF">PIBRA_LOCUS3573</name>
</gene>
<proteinExistence type="predicted"/>